<dbReference type="NCBIfam" id="NF001263">
    <property type="entry name" value="PRK00226.1-4"/>
    <property type="match status" value="1"/>
</dbReference>
<dbReference type="PANTHER" id="PTHR30437:SF4">
    <property type="entry name" value="TRANSCRIPTION ELONGATION FACTOR GREA"/>
    <property type="match status" value="1"/>
</dbReference>
<organism evidence="6 7">
    <name type="scientific">Candidatus Vampirococcus lugosii</name>
    <dbReference type="NCBI Taxonomy" id="2789015"/>
    <lineage>
        <taxon>Bacteria</taxon>
        <taxon>Candidatus Absconditibacteriota</taxon>
        <taxon>Vampirococcus</taxon>
    </lineage>
</organism>
<dbReference type="Pfam" id="PF03449">
    <property type="entry name" value="GreA_GreB_N"/>
    <property type="match status" value="1"/>
</dbReference>
<dbReference type="Gene3D" id="3.10.50.30">
    <property type="entry name" value="Transcription elongation factor, GreA/GreB, C-terminal domain"/>
    <property type="match status" value="1"/>
</dbReference>
<dbReference type="InterPro" id="IPR022691">
    <property type="entry name" value="Tscrpt_elong_fac_GreA/B_N"/>
</dbReference>
<dbReference type="Pfam" id="PF01272">
    <property type="entry name" value="GreA_GreB"/>
    <property type="match status" value="1"/>
</dbReference>
<evidence type="ECO:0000259" key="5">
    <source>
        <dbReference type="Pfam" id="PF03449"/>
    </source>
</evidence>
<name>A0ABS5QMC6_9BACT</name>
<comment type="caution">
    <text evidence="6">The sequence shown here is derived from an EMBL/GenBank/DDBJ whole genome shotgun (WGS) entry which is preliminary data.</text>
</comment>
<dbReference type="InterPro" id="IPR018151">
    <property type="entry name" value="TF_GreA/GreB_CS"/>
</dbReference>
<dbReference type="EMBL" id="JAEDAM010000019">
    <property type="protein sequence ID" value="MBS8121851.1"/>
    <property type="molecule type" value="Genomic_DNA"/>
</dbReference>
<dbReference type="Proteomes" id="UP000680365">
    <property type="component" value="Unassembled WGS sequence"/>
</dbReference>
<dbReference type="GO" id="GO:0003746">
    <property type="term" value="F:translation elongation factor activity"/>
    <property type="evidence" value="ECO:0007669"/>
    <property type="project" value="UniProtKB-KW"/>
</dbReference>
<dbReference type="PIRSF" id="PIRSF006092">
    <property type="entry name" value="GreA_GreB"/>
    <property type="match status" value="1"/>
</dbReference>
<dbReference type="Gene3D" id="1.10.287.180">
    <property type="entry name" value="Transcription elongation factor, GreA/GreB, N-terminal domain"/>
    <property type="match status" value="1"/>
</dbReference>
<reference evidence="6 7" key="1">
    <citation type="journal article" date="2021" name="Nat. Commun.">
        <title>Reductive evolution and unique predatory mode in the CPR bacterium Vampirococcus lugosii.</title>
        <authorList>
            <person name="Moreira D."/>
            <person name="Zivanovic Y."/>
            <person name="Lopez-Archilla A.I."/>
            <person name="Iniesto M."/>
            <person name="Lopez-Garcia P."/>
        </authorList>
    </citation>
    <scope>NUCLEOTIDE SEQUENCE [LARGE SCALE GENOMIC DNA]</scope>
    <source>
        <strain evidence="6">Chiprana</strain>
    </source>
</reference>
<dbReference type="RefSeq" id="WP_213348777.1">
    <property type="nucleotide sequence ID" value="NZ_JAEDAM010000019.1"/>
</dbReference>
<evidence type="ECO:0000256" key="2">
    <source>
        <dbReference type="ARBA" id="ARBA00023015"/>
    </source>
</evidence>
<dbReference type="PROSITE" id="PS00829">
    <property type="entry name" value="GREAB_1"/>
    <property type="match status" value="1"/>
</dbReference>
<keyword evidence="3" id="KW-0804">Transcription</keyword>
<dbReference type="InterPro" id="IPR001437">
    <property type="entry name" value="Tscrpt_elong_fac_GreA/B_C"/>
</dbReference>
<dbReference type="InterPro" id="IPR023459">
    <property type="entry name" value="Tscrpt_elong_fac_GreA/B_fam"/>
</dbReference>
<evidence type="ECO:0000313" key="6">
    <source>
        <dbReference type="EMBL" id="MBS8121851.1"/>
    </source>
</evidence>
<gene>
    <name evidence="6" type="ORF">VAMP_33n149</name>
</gene>
<sequence length="155" mass="17375">MSKKVKYLTQVGYNKLLNELDELQKEKLPEVLQRLKEAIEQGDISENSEYDDAMSEKDLVEVRINEIKGMLENVEIVKEGATGGIIKYGSIVHLKDENGNEYKFTMVGTGEVDILDGSISFDCPVGTAIAGKVKGDKVSVRSPRKRYEMEIMDVK</sequence>
<comment type="similarity">
    <text evidence="1">Belongs to the GreA/GreB family.</text>
</comment>
<accession>A0ABS5QMC6</accession>
<keyword evidence="7" id="KW-1185">Reference proteome</keyword>
<dbReference type="SUPFAM" id="SSF46557">
    <property type="entry name" value="GreA transcript cleavage protein, N-terminal domain"/>
    <property type="match status" value="1"/>
</dbReference>
<proteinExistence type="inferred from homology"/>
<dbReference type="InterPro" id="IPR036805">
    <property type="entry name" value="Tscrpt_elong_fac_GreA/B_N_sf"/>
</dbReference>
<evidence type="ECO:0000256" key="3">
    <source>
        <dbReference type="ARBA" id="ARBA00023163"/>
    </source>
</evidence>
<dbReference type="InterPro" id="IPR036953">
    <property type="entry name" value="GreA/GreB_C_sf"/>
</dbReference>
<keyword evidence="6" id="KW-0251">Elongation factor</keyword>
<dbReference type="PANTHER" id="PTHR30437">
    <property type="entry name" value="TRANSCRIPTION ELONGATION FACTOR GREA"/>
    <property type="match status" value="1"/>
</dbReference>
<feature type="domain" description="Transcription elongation factor GreA/GreB N-terminal" evidence="5">
    <location>
        <begin position="7"/>
        <end position="76"/>
    </location>
</feature>
<protein>
    <submittedName>
        <fullName evidence="6">Transcription elongation factor GreA</fullName>
    </submittedName>
</protein>
<feature type="domain" description="Transcription elongation factor GreA/GreB C-terminal" evidence="4">
    <location>
        <begin position="84"/>
        <end position="155"/>
    </location>
</feature>
<dbReference type="SUPFAM" id="SSF54534">
    <property type="entry name" value="FKBP-like"/>
    <property type="match status" value="1"/>
</dbReference>
<evidence type="ECO:0000313" key="7">
    <source>
        <dbReference type="Proteomes" id="UP000680365"/>
    </source>
</evidence>
<keyword evidence="6" id="KW-0648">Protein biosynthesis</keyword>
<evidence type="ECO:0000256" key="1">
    <source>
        <dbReference type="ARBA" id="ARBA00008213"/>
    </source>
</evidence>
<keyword evidence="2" id="KW-0805">Transcription regulation</keyword>
<evidence type="ECO:0000259" key="4">
    <source>
        <dbReference type="Pfam" id="PF01272"/>
    </source>
</evidence>